<reference evidence="1" key="1">
    <citation type="submission" date="2021-03" db="EMBL/GenBank/DDBJ databases">
        <title>Chromosome level genome of the anhydrobiotic midge Polypedilum vanderplanki.</title>
        <authorList>
            <person name="Yoshida Y."/>
            <person name="Kikawada T."/>
            <person name="Gusev O."/>
        </authorList>
    </citation>
    <scope>NUCLEOTIDE SEQUENCE</scope>
    <source>
        <strain evidence="1">NIAS01</strain>
        <tissue evidence="1">Whole body or cell culture</tissue>
    </source>
</reference>
<comment type="caution">
    <text evidence="1">The sequence shown here is derived from an EMBL/GenBank/DDBJ whole genome shotgun (WGS) entry which is preliminary data.</text>
</comment>
<proteinExistence type="predicted"/>
<sequence>MSCCDLPCEELSECSNQFFYPVCPPVCRKCNPHMSSCSCECCSYPDLPYCDPACCTSSPCLQYQRLRPSDGRPDLSKICLPPQCSLTPPRRQSFKPIRSCTFECCLPLYSTVYRKSFDVPTCKLPPY</sequence>
<gene>
    <name evidence="1" type="ORF">PVAND_000238</name>
</gene>
<dbReference type="AlphaFoldDB" id="A0A9J6BJG6"/>
<dbReference type="EMBL" id="JADBJN010000003">
    <property type="protein sequence ID" value="KAG5669949.1"/>
    <property type="molecule type" value="Genomic_DNA"/>
</dbReference>
<organism evidence="1 2">
    <name type="scientific">Polypedilum vanderplanki</name>
    <name type="common">Sleeping chironomid midge</name>
    <dbReference type="NCBI Taxonomy" id="319348"/>
    <lineage>
        <taxon>Eukaryota</taxon>
        <taxon>Metazoa</taxon>
        <taxon>Ecdysozoa</taxon>
        <taxon>Arthropoda</taxon>
        <taxon>Hexapoda</taxon>
        <taxon>Insecta</taxon>
        <taxon>Pterygota</taxon>
        <taxon>Neoptera</taxon>
        <taxon>Endopterygota</taxon>
        <taxon>Diptera</taxon>
        <taxon>Nematocera</taxon>
        <taxon>Chironomoidea</taxon>
        <taxon>Chironomidae</taxon>
        <taxon>Chironominae</taxon>
        <taxon>Polypedilum</taxon>
        <taxon>Polypedilum</taxon>
    </lineage>
</organism>
<keyword evidence="2" id="KW-1185">Reference proteome</keyword>
<dbReference type="OrthoDB" id="10549780at2759"/>
<evidence type="ECO:0000313" key="1">
    <source>
        <dbReference type="EMBL" id="KAG5669949.1"/>
    </source>
</evidence>
<protein>
    <submittedName>
        <fullName evidence="1">Uncharacterized protein</fullName>
    </submittedName>
</protein>
<name>A0A9J6BJG6_POLVA</name>
<dbReference type="Proteomes" id="UP001107558">
    <property type="component" value="Chromosome 3"/>
</dbReference>
<evidence type="ECO:0000313" key="2">
    <source>
        <dbReference type="Proteomes" id="UP001107558"/>
    </source>
</evidence>
<accession>A0A9J6BJG6</accession>